<dbReference type="InterPro" id="IPR011993">
    <property type="entry name" value="PH-like_dom_sf"/>
</dbReference>
<name>A0A1B6DJM3_9HEMI</name>
<evidence type="ECO:0000256" key="10">
    <source>
        <dbReference type="SAM" id="MobiDB-lite"/>
    </source>
</evidence>
<keyword evidence="7" id="KW-0896">Oogenesis</keyword>
<comment type="subunit">
    <text evidence="1">Bindings to phosphatidylinositol 3-kinase and SHP2.</text>
</comment>
<dbReference type="SMART" id="SM00310">
    <property type="entry name" value="PTBI"/>
    <property type="match status" value="1"/>
</dbReference>
<dbReference type="PRINTS" id="PR00628">
    <property type="entry name" value="INSULINRSI"/>
</dbReference>
<feature type="compositionally biased region" description="Polar residues" evidence="10">
    <location>
        <begin position="303"/>
        <end position="322"/>
    </location>
</feature>
<feature type="region of interest" description="Disordered" evidence="10">
    <location>
        <begin position="831"/>
        <end position="851"/>
    </location>
</feature>
<keyword evidence="3" id="KW-0597">Phosphoprotein</keyword>
<evidence type="ECO:0000256" key="2">
    <source>
        <dbReference type="ARBA" id="ARBA00015710"/>
    </source>
</evidence>
<keyword evidence="5" id="KW-0677">Repeat</keyword>
<gene>
    <name evidence="13" type="ORF">g.41117</name>
</gene>
<feature type="compositionally biased region" description="Polar residues" evidence="10">
    <location>
        <begin position="498"/>
        <end position="536"/>
    </location>
</feature>
<dbReference type="SMART" id="SM00233">
    <property type="entry name" value="PH"/>
    <property type="match status" value="1"/>
</dbReference>
<evidence type="ECO:0000256" key="8">
    <source>
        <dbReference type="ARBA" id="ARBA00033282"/>
    </source>
</evidence>
<feature type="compositionally biased region" description="Low complexity" evidence="10">
    <location>
        <begin position="1086"/>
        <end position="1097"/>
    </location>
</feature>
<feature type="compositionally biased region" description="Polar residues" evidence="10">
    <location>
        <begin position="719"/>
        <end position="728"/>
    </location>
</feature>
<dbReference type="GO" id="GO:0048477">
    <property type="term" value="P:oogenesis"/>
    <property type="evidence" value="ECO:0007669"/>
    <property type="project" value="UniProtKB-KW"/>
</dbReference>
<dbReference type="PROSITE" id="PS51064">
    <property type="entry name" value="IRS_PTB"/>
    <property type="match status" value="1"/>
</dbReference>
<dbReference type="GO" id="GO:0008286">
    <property type="term" value="P:insulin receptor signaling pathway"/>
    <property type="evidence" value="ECO:0007669"/>
    <property type="project" value="InterPro"/>
</dbReference>
<feature type="domain" description="PH" evidence="11">
    <location>
        <begin position="25"/>
        <end position="126"/>
    </location>
</feature>
<evidence type="ECO:0000256" key="6">
    <source>
        <dbReference type="ARBA" id="ARBA00022782"/>
    </source>
</evidence>
<dbReference type="InterPro" id="IPR002404">
    <property type="entry name" value="IRS_PTB"/>
</dbReference>
<evidence type="ECO:0000313" key="13">
    <source>
        <dbReference type="EMBL" id="JAS25904.1"/>
    </source>
</evidence>
<feature type="compositionally biased region" description="Polar residues" evidence="10">
    <location>
        <begin position="1273"/>
        <end position="1282"/>
    </location>
</feature>
<dbReference type="CDD" id="cd01204">
    <property type="entry name" value="PTB_IRS"/>
    <property type="match status" value="1"/>
</dbReference>
<feature type="compositionally biased region" description="Low complexity" evidence="10">
    <location>
        <begin position="1054"/>
        <end position="1069"/>
    </location>
</feature>
<feature type="compositionally biased region" description="Basic residues" evidence="10">
    <location>
        <begin position="704"/>
        <end position="713"/>
    </location>
</feature>
<feature type="compositionally biased region" description="Low complexity" evidence="10">
    <location>
        <begin position="833"/>
        <end position="847"/>
    </location>
</feature>
<evidence type="ECO:0000256" key="9">
    <source>
        <dbReference type="ARBA" id="ARBA00046145"/>
    </source>
</evidence>
<dbReference type="GO" id="GO:0043548">
    <property type="term" value="F:phosphatidylinositol 3-kinase binding"/>
    <property type="evidence" value="ECO:0007669"/>
    <property type="project" value="TreeGrafter"/>
</dbReference>
<dbReference type="PANTHER" id="PTHR10614:SF13">
    <property type="entry name" value="INSULIN RECEPTOR SUBSTRATE 1"/>
    <property type="match status" value="1"/>
</dbReference>
<feature type="compositionally biased region" description="Polar residues" evidence="10">
    <location>
        <begin position="1009"/>
        <end position="1021"/>
    </location>
</feature>
<protein>
    <recommendedName>
        <fullName evidence="2">Insulin receptor substrate 1</fullName>
    </recommendedName>
    <alternativeName>
        <fullName evidence="8">Protein chico</fullName>
    </alternativeName>
</protein>
<comment type="function">
    <text evidence="9">Activates phosphatidylinositol 3-kinase when bound to the regulatory p85 subunit. May mediate the control of various cellular processes by insulin-like peptides. When phosphorylated by the insulin receptor binds specifically to various cellular proteins containing SH2 domains. Involved in control of cell proliferation, cell size, and body and organ growth throughout development. Also has a role in a signaling pathway controlling the physiological response required to endure periods of low nutrient conditions. Insulin/insulin-like growth factor (IGF) signaling pathway has a role in regulating aging and is necessary in the ovary for vitellogenic maturation.</text>
</comment>
<evidence type="ECO:0000259" key="12">
    <source>
        <dbReference type="PROSITE" id="PS51064"/>
    </source>
</evidence>
<organism evidence="13">
    <name type="scientific">Clastoptera arizonana</name>
    <name type="common">Arizona spittle bug</name>
    <dbReference type="NCBI Taxonomy" id="38151"/>
    <lineage>
        <taxon>Eukaryota</taxon>
        <taxon>Metazoa</taxon>
        <taxon>Ecdysozoa</taxon>
        <taxon>Arthropoda</taxon>
        <taxon>Hexapoda</taxon>
        <taxon>Insecta</taxon>
        <taxon>Pterygota</taxon>
        <taxon>Neoptera</taxon>
        <taxon>Paraneoptera</taxon>
        <taxon>Hemiptera</taxon>
        <taxon>Auchenorrhyncha</taxon>
        <taxon>Cercopoidea</taxon>
        <taxon>Clastopteridae</taxon>
        <taxon>Clastoptera</taxon>
    </lineage>
</organism>
<sequence length="1324" mass="144633">MSSVIWPFAGSEGVGKDTSKLVPADVVKMGYLRKLKTMKKKYFVLRADSPEASARLEYYDSLQKWKTNKNPKRSIILKNCFNINKRSDIRQKFVIALYTKNDCFCLVLDSEEDLDEWLKSLLSLQHGEDIPDGELPKPIFEHVWEVSVLKKDLGSSKNILGPHLLCLTDRTLSLVKKTSNEKSDRIIEFSLQSIRLCGHLESFFYLEVGQASVTGQGNLWMQTEDSNIAINMHEAILSACSNCTKKELPPKLRNRSSSANEASKPILVMQKSSTQAATGAGGVGIHHQRTYSFPLSPLPPTRRASTGNRPIITKKSTVSHSLTGGRERCDSLPTRPRTTSEGAHHLPHPPRLSNSVISNNSTRPNSMYIPGISPPVPPSPISPPSGTCSTDSASSSLSMDGDGMGENSWNRDVDSNRHGHSLTPDEPVILEENYDDYAPWQAGVDNDYLQMEPSFCQMIHSTHSFINRKYSPNLSSSGFKSSTSPSQGSGMDLYSPSDGASPSETPNAYMSMSPGDTRNTLYGRISTNHSRGSSLAETEEGYVPMAPGDDGYVDMDHGNNGSQPVKHSHDHYRSGDLSPGCSSCSITSGTPSTDTRFSEYPLEKVSAYIKPGQDDITPEERPTRAYSVGSRPVNNNNNIVSDINHPETHQRVRAFSVGSRYPKARPILHPHSHLIPSSRPPSSSHSSVDGQNDLMLLDFTKNNKSSRNKKSTALKKTPVLSSSELTLPSSAVSSAASSYSTAEGSYMDSPRSSPKLLDSDCTSQELSPPKSFRGSGFIGRSPPKSLSSYIDVKSSNHYLSSSPPMTGYPSPPLYRVPESDVNYPELPIIRGENSTNNSPSNTLSSSPKIVVGRSQSPAKDGYMEMKPAKQVLPKSTQPRVETFPVSASSKNHNIPVISTPLIKQPLFTTNYLTRSKQPQVQEDYMDMNLKRKIPVVEDNNNSKILVGRTAPLDTPKVPEGYVEMSWTKKPARKSSLDSVNAADAYLNMSVGSSIPRRERRGSKKDRNRCSSQPITIQSCNKDGTISTSPVYTYVGRKHSTGTPPKNPSFLPVNSYGSSSSSSSLFSSLGRNRNRKTPRRDSKDFNSGLSTPTGSSTTIFPFSLNSPGSPIKPFAQESHKCSVDVTSGTVQISESPEKNTPSLTNKCNLPDTREYVNYDPNSSKDKVLDQDYTEMLPISSIDVEKTEKLSEVNNSSKAVGSIIAGVSDITLNTPAQSMSDTKSDECTRLSESEVSSRNCEKKVLRTPSVSSVGEKELHYASLDLVRSGSEGDDSGQNQARNLKSQSSLTESSSTSTPSPNVSTDSAFNYAEIDFSKCAASKKKHH</sequence>
<keyword evidence="6" id="KW-0221">Differentiation</keyword>
<dbReference type="SMART" id="SM01244">
    <property type="entry name" value="IRS"/>
    <property type="match status" value="1"/>
</dbReference>
<reference evidence="13" key="1">
    <citation type="submission" date="2015-12" db="EMBL/GenBank/DDBJ databases">
        <title>De novo transcriptome assembly of four potential Pierce s Disease insect vectors from Arizona vineyards.</title>
        <authorList>
            <person name="Tassone E.E."/>
        </authorList>
    </citation>
    <scope>NUCLEOTIDE SEQUENCE</scope>
</reference>
<dbReference type="InterPro" id="IPR001849">
    <property type="entry name" value="PH_domain"/>
</dbReference>
<feature type="region of interest" description="Disordered" evidence="10">
    <location>
        <begin position="1035"/>
        <end position="1099"/>
    </location>
</feature>
<evidence type="ECO:0000256" key="1">
    <source>
        <dbReference type="ARBA" id="ARBA00011440"/>
    </source>
</evidence>
<dbReference type="InterPro" id="IPR039011">
    <property type="entry name" value="IRS"/>
</dbReference>
<accession>A0A1B6DJM3</accession>
<dbReference type="PANTHER" id="PTHR10614">
    <property type="entry name" value="INSULIN RECEPTOR SUBSTRATE"/>
    <property type="match status" value="1"/>
</dbReference>
<dbReference type="SUPFAM" id="SSF50729">
    <property type="entry name" value="PH domain-like"/>
    <property type="match status" value="2"/>
</dbReference>
<feature type="region of interest" description="Disordered" evidence="10">
    <location>
        <begin position="612"/>
        <end position="642"/>
    </location>
</feature>
<feature type="region of interest" description="Disordered" evidence="10">
    <location>
        <begin position="470"/>
        <end position="541"/>
    </location>
</feature>
<feature type="region of interest" description="Disordered" evidence="10">
    <location>
        <begin position="290"/>
        <end position="425"/>
    </location>
</feature>
<evidence type="ECO:0000256" key="5">
    <source>
        <dbReference type="ARBA" id="ARBA00022737"/>
    </source>
</evidence>
<keyword evidence="4" id="KW-0341">Growth regulation</keyword>
<feature type="domain" description="IRS-type PTB" evidence="12">
    <location>
        <begin position="140"/>
        <end position="247"/>
    </location>
</feature>
<feature type="region of interest" description="Disordered" evidence="10">
    <location>
        <begin position="990"/>
        <end position="1021"/>
    </location>
</feature>
<evidence type="ECO:0000256" key="7">
    <source>
        <dbReference type="ARBA" id="ARBA00022943"/>
    </source>
</evidence>
<feature type="compositionally biased region" description="Low complexity" evidence="10">
    <location>
        <begin position="673"/>
        <end position="687"/>
    </location>
</feature>
<feature type="compositionally biased region" description="Low complexity" evidence="10">
    <location>
        <begin position="1283"/>
        <end position="1303"/>
    </location>
</feature>
<dbReference type="GO" id="GO:0005829">
    <property type="term" value="C:cytosol"/>
    <property type="evidence" value="ECO:0007669"/>
    <property type="project" value="TreeGrafter"/>
</dbReference>
<proteinExistence type="predicted"/>
<feature type="compositionally biased region" description="Low complexity" evidence="10">
    <location>
        <begin position="475"/>
        <end position="490"/>
    </location>
</feature>
<dbReference type="Gene3D" id="2.30.29.30">
    <property type="entry name" value="Pleckstrin-homology domain (PH domain)/Phosphotyrosine-binding domain (PTB)"/>
    <property type="match status" value="2"/>
</dbReference>
<evidence type="ECO:0000256" key="4">
    <source>
        <dbReference type="ARBA" id="ARBA00022604"/>
    </source>
</evidence>
<feature type="compositionally biased region" description="Basic residues" evidence="10">
    <location>
        <begin position="997"/>
        <end position="1006"/>
    </location>
</feature>
<feature type="compositionally biased region" description="Polar residues" evidence="10">
    <location>
        <begin position="352"/>
        <end position="365"/>
    </location>
</feature>
<feature type="compositionally biased region" description="Low complexity" evidence="10">
    <location>
        <begin position="384"/>
        <end position="401"/>
    </location>
</feature>
<dbReference type="GO" id="GO:0005886">
    <property type="term" value="C:plasma membrane"/>
    <property type="evidence" value="ECO:0007669"/>
    <property type="project" value="TreeGrafter"/>
</dbReference>
<dbReference type="CDD" id="cd01257">
    <property type="entry name" value="PH_IRS"/>
    <property type="match status" value="1"/>
</dbReference>
<feature type="compositionally biased region" description="Low complexity" evidence="10">
    <location>
        <begin position="729"/>
        <end position="745"/>
    </location>
</feature>
<dbReference type="EMBL" id="GEDC01011394">
    <property type="protein sequence ID" value="JAS25904.1"/>
    <property type="molecule type" value="Transcribed_RNA"/>
</dbReference>
<feature type="compositionally biased region" description="Basic residues" evidence="10">
    <location>
        <begin position="663"/>
        <end position="672"/>
    </location>
</feature>
<dbReference type="GO" id="GO:0005158">
    <property type="term" value="F:insulin receptor binding"/>
    <property type="evidence" value="ECO:0007669"/>
    <property type="project" value="InterPro"/>
</dbReference>
<dbReference type="Pfam" id="PF02174">
    <property type="entry name" value="IRS"/>
    <property type="match status" value="1"/>
</dbReference>
<evidence type="ECO:0000259" key="11">
    <source>
        <dbReference type="PROSITE" id="PS50003"/>
    </source>
</evidence>
<feature type="region of interest" description="Disordered" evidence="10">
    <location>
        <begin position="663"/>
        <end position="690"/>
    </location>
</feature>
<feature type="region of interest" description="Disordered" evidence="10">
    <location>
        <begin position="1265"/>
        <end position="1303"/>
    </location>
</feature>
<feature type="compositionally biased region" description="Pro residues" evidence="10">
    <location>
        <begin position="372"/>
        <end position="383"/>
    </location>
</feature>
<feature type="region of interest" description="Disordered" evidence="10">
    <location>
        <begin position="702"/>
        <end position="779"/>
    </location>
</feature>
<evidence type="ECO:0000256" key="3">
    <source>
        <dbReference type="ARBA" id="ARBA00022553"/>
    </source>
</evidence>
<dbReference type="PROSITE" id="PS50003">
    <property type="entry name" value="PH_DOMAIN"/>
    <property type="match status" value="1"/>
</dbReference>
<dbReference type="Pfam" id="PF00169">
    <property type="entry name" value="PH"/>
    <property type="match status" value="1"/>
</dbReference>